<evidence type="ECO:0000256" key="1">
    <source>
        <dbReference type="SAM" id="MobiDB-lite"/>
    </source>
</evidence>
<name>K3W5K3_GLOUD</name>
<dbReference type="Proteomes" id="UP000019132">
    <property type="component" value="Unassembled WGS sequence"/>
</dbReference>
<feature type="region of interest" description="Disordered" evidence="1">
    <location>
        <begin position="1"/>
        <end position="20"/>
    </location>
</feature>
<evidence type="ECO:0000313" key="2">
    <source>
        <dbReference type="EnsemblProtists" id="PYU1_T000244"/>
    </source>
</evidence>
<dbReference type="EMBL" id="GL376636">
    <property type="status" value="NOT_ANNOTATED_CDS"/>
    <property type="molecule type" value="Genomic_DNA"/>
</dbReference>
<reference evidence="3" key="2">
    <citation type="submission" date="2010-04" db="EMBL/GenBank/DDBJ databases">
        <authorList>
            <person name="Buell R."/>
            <person name="Hamilton J."/>
            <person name="Hostetler J."/>
        </authorList>
    </citation>
    <scope>NUCLEOTIDE SEQUENCE [LARGE SCALE GENOMIC DNA]</scope>
    <source>
        <strain evidence="3">DAOM:BR144</strain>
    </source>
</reference>
<sequence length="77" mass="8487">MDANAISSGEKAGKPIIYNGTNADDQLDPTRLGLVAAAEFEVVSPLSHLTKSEVRESCHWIRLYGTASIPFWKPEWV</sequence>
<dbReference type="HOGENOM" id="CLU_2643468_0_0_1"/>
<dbReference type="EnsemblProtists" id="PYU1_T000244">
    <property type="protein sequence ID" value="PYU1_T000244"/>
    <property type="gene ID" value="PYU1_G000244"/>
</dbReference>
<dbReference type="SUPFAM" id="SSF52402">
    <property type="entry name" value="Adenine nucleotide alpha hydrolases-like"/>
    <property type="match status" value="1"/>
</dbReference>
<dbReference type="AlphaFoldDB" id="K3W5K3"/>
<accession>K3W5K3</accession>
<protein>
    <submittedName>
        <fullName evidence="2">Uncharacterized protein</fullName>
    </submittedName>
</protein>
<reference evidence="2" key="3">
    <citation type="submission" date="2015-02" db="UniProtKB">
        <authorList>
            <consortium name="EnsemblProtists"/>
        </authorList>
    </citation>
    <scope>IDENTIFICATION</scope>
    <source>
        <strain evidence="2">DAOM BR144</strain>
    </source>
</reference>
<reference evidence="3" key="1">
    <citation type="journal article" date="2010" name="Genome Biol.">
        <title>Genome sequence of the necrotrophic plant pathogen Pythium ultimum reveals original pathogenicity mechanisms and effector repertoire.</title>
        <authorList>
            <person name="Levesque C.A."/>
            <person name="Brouwer H."/>
            <person name="Cano L."/>
            <person name="Hamilton J.P."/>
            <person name="Holt C."/>
            <person name="Huitema E."/>
            <person name="Raffaele S."/>
            <person name="Robideau G.P."/>
            <person name="Thines M."/>
            <person name="Win J."/>
            <person name="Zerillo M.M."/>
            <person name="Beakes G.W."/>
            <person name="Boore J.L."/>
            <person name="Busam D."/>
            <person name="Dumas B."/>
            <person name="Ferriera S."/>
            <person name="Fuerstenberg S.I."/>
            <person name="Gachon C.M."/>
            <person name="Gaulin E."/>
            <person name="Govers F."/>
            <person name="Grenville-Briggs L."/>
            <person name="Horner N."/>
            <person name="Hostetler J."/>
            <person name="Jiang R.H."/>
            <person name="Johnson J."/>
            <person name="Krajaejun T."/>
            <person name="Lin H."/>
            <person name="Meijer H.J."/>
            <person name="Moore B."/>
            <person name="Morris P."/>
            <person name="Phuntmart V."/>
            <person name="Puiu D."/>
            <person name="Shetty J."/>
            <person name="Stajich J.E."/>
            <person name="Tripathy S."/>
            <person name="Wawra S."/>
            <person name="van West P."/>
            <person name="Whitty B.R."/>
            <person name="Coutinho P.M."/>
            <person name="Henrissat B."/>
            <person name="Martin F."/>
            <person name="Thomas P.D."/>
            <person name="Tyler B.M."/>
            <person name="De Vries R.P."/>
            <person name="Kamoun S."/>
            <person name="Yandell M."/>
            <person name="Tisserat N."/>
            <person name="Buell C.R."/>
        </authorList>
    </citation>
    <scope>NUCLEOTIDE SEQUENCE</scope>
    <source>
        <strain evidence="3">DAOM:BR144</strain>
    </source>
</reference>
<proteinExistence type="predicted"/>
<evidence type="ECO:0000313" key="3">
    <source>
        <dbReference type="Proteomes" id="UP000019132"/>
    </source>
</evidence>
<dbReference type="VEuPathDB" id="FungiDB:PYU1_G000244"/>
<organism evidence="2 3">
    <name type="scientific">Globisporangium ultimum (strain ATCC 200006 / CBS 805.95 / DAOM BR144)</name>
    <name type="common">Pythium ultimum</name>
    <dbReference type="NCBI Taxonomy" id="431595"/>
    <lineage>
        <taxon>Eukaryota</taxon>
        <taxon>Sar</taxon>
        <taxon>Stramenopiles</taxon>
        <taxon>Oomycota</taxon>
        <taxon>Peronosporomycetes</taxon>
        <taxon>Pythiales</taxon>
        <taxon>Pythiaceae</taxon>
        <taxon>Globisporangium</taxon>
    </lineage>
</organism>
<dbReference type="InParanoid" id="K3W5K3"/>
<keyword evidence="3" id="KW-1185">Reference proteome</keyword>
<dbReference type="STRING" id="431595.K3W5K3"/>